<gene>
    <name evidence="5" type="ORF">H696_06217</name>
</gene>
<dbReference type="PANTHER" id="PTHR44099">
    <property type="entry name" value="RABCONNECTIN-3B, ISOFORM A"/>
    <property type="match status" value="1"/>
</dbReference>
<protein>
    <submittedName>
        <fullName evidence="5">Uncharacterized protein</fullName>
    </submittedName>
</protein>
<feature type="repeat" description="WD" evidence="3">
    <location>
        <begin position="824"/>
        <end position="847"/>
    </location>
</feature>
<dbReference type="GeneID" id="20530942"/>
<dbReference type="EMBL" id="KB932231">
    <property type="protein sequence ID" value="KCV67365.1"/>
    <property type="molecule type" value="Genomic_DNA"/>
</dbReference>
<accession>A0A058YZE8</accession>
<feature type="region of interest" description="Disordered" evidence="4">
    <location>
        <begin position="110"/>
        <end position="160"/>
    </location>
</feature>
<dbReference type="SUPFAM" id="SSF50978">
    <property type="entry name" value="WD40 repeat-like"/>
    <property type="match status" value="2"/>
</dbReference>
<feature type="compositionally biased region" description="Low complexity" evidence="4">
    <location>
        <begin position="53"/>
        <end position="89"/>
    </location>
</feature>
<feature type="compositionally biased region" description="Low complexity" evidence="4">
    <location>
        <begin position="2189"/>
        <end position="2199"/>
    </location>
</feature>
<feature type="region of interest" description="Disordered" evidence="4">
    <location>
        <begin position="1026"/>
        <end position="1048"/>
    </location>
</feature>
<feature type="region of interest" description="Disordered" evidence="4">
    <location>
        <begin position="2520"/>
        <end position="2552"/>
    </location>
</feature>
<sequence length="2628" mass="267513">MPCPTPPLAATLASWLTTPRHDVGLVHVAHSSYSSRMQRAFGQLAFDAQQRLSGTGSAASPPSPSGASSGGDSRASSPGVLSPGRSASSFSSTIIGSLFSSRDKGSSAASTTAAAAADPSGFPNHVPQTPPLSRRESATYYSMQPSRSTGDANPGSMASATTVVPSGSTLIPGIGIGENGIIVATASRRGHIWLWRPDESNNLVPKALLLGHFAPITALADVSCGPLDSFGFRLTPMLASVDEDGVLMIWSLHDGRCLNASRRGLLDGCPKTLALLPCLNIRPSSRTGLLSSKDTLPRYALVSGRSRVSTLVDLLGGHTPRSGSLTRSYMRVVAHLSLTDADQWVDFTLYHQFEVFVFAFDGSLRVFTLASLLPPYPDREVAAPAPSSRRATSSQFVQSVLNQAGQTLHLGRSGASRDSAGGSHVVAQTGLPVPNDPSSGSFTAQLMSRFQEQPLLHRPRPARANPTARLTQTVSACLSPCDGFLLVVGRQHVSLLSRSSLDVIHRDRCPSALGWHSGEFLLLDYDQVEPDADASAEAPGLSKKALLTRLHVSLSCRSGSNYIFRYDVYCDPATGFLSSRSFQLGALVPEAAALNPDTALISPGANRARVRRTLVPSMSLGPTSCILRVPTSGGPAPGAPPFEELLFSFAREGGSSHVRSWSVGAALHALAAMPSSKRRAVPPALSIRAEDIWEPAFRANAPALCPAQHVDPAASAACLLVPSRPSAICLVQGRFLAQGFPDGRIRILPVGDFGLIAATSVSSAGVAGSGCGCTPGDEDAHECPAGGAGFWLEPGHPGSRITTMLDPTPSLVESDSSSVTLKCYLVSGSADGMVRVWNLKTRQLLATFLCHSGPITALLIPPPIPSTVTSMVGGVVGGSGGIPLRRCIISVGADHSVAILSMAGLQCVHMFGGHPHPITSLICDGERLFVSCGTLFSSPVGSASSLMAVTTTLGRDALFSSTSSMSDNFSVVASMARSPQCVYVWHLATGYLERVAEGPRALVILKGVTERLAAFAQIERQQALDRQAGDLAASDGKDPSGAGRRRSSAAAAAATAVAAVAVGATSAETRLLQSSKASTQMMAEVSESQMSLSAETGAGPDRGDSRNAAGRALYDTLVPMAAGPSVRASGSGPRSPLIGAAARAAGAAAPSRAILPAQPSPLLFQHVPVMNSGANGDPCIELLLVTSLRMLVGTLEGLVQQYSVMAAATATMVDASAAGSPARQFVSRGLLARPVLAPRHPAAGAAPSMDRLAGGGLADASQALSEPEASASPSAALMAGQHPQGQQFAVSSPALRARSVTLTMANAPGAAATGPSAGDTSTPGDPLPRSLHQLFSPSRSASSSSATDSGLGASPLVDLSAGSRSPDLGLLMLGETASPGPATAGIGATRCAHCVAVESGMRRPPSGSILSDDEAPTTSRGRPGAGPVPPAGQVTLAPASMGDFGPFEVAPGTSAASAAAAASVPVAGGGGVPVAASSPLAPADEAPLCSSCGQPLDLVGESESPLNTDDEDAGGAPRRRRGTGRSTKPADGAAAIAVPSPSLAGASAASLSPSLSGALSALPSHLASPTPSAATSTDLSAGLTAIGAGAALDMPDISATPSSASIAGAAGSMPGAAAAAAAAAAASRQTVPPLLPELSERDRSLVTLARTFLSALHAWDLVPLVFPNFESGYGVETLGPAEAALSPRADLIQWVADSVLGLTRIPDCLTWAIRSINGTATIFAPNALGGPATAMATAPAAPLTRQQIITQSGWALSPFVTAHRLLSIVSVLNVLSSSEDLSAKLAPLVQFYTVDLVFAMVVSPPVTASPVLDQHNVVVAPSVSPSNSPTTPFASPVSTPPVEPAAPMPAAEPPLVGASGPESATPQPLFGAPPSVAFLSMYWIDPSPHITRACQAILRSTVTALSDSAWLRLLEYWLGRLRSFSALLSFQLHRVAEQQQQQASTTGGSGSGSGSGPGSGPGSGSGLGAGGPGGPGPGSGGRLDGAPGPGSGSGAHSSGAGSGSGRHAPPAYGQLLGECLALDPIPAIVVAVLLTQRPVSSNLRQLTLLESPGRPNTIMVAWQMCALALFSLLQLPFGPGVPPSEPAFNSISMARARMAAVDLLGRYWLASTPRLNLPNEPAPETRTGGFSAFLDLRSVVRLFIGIAFPANVPLSGGPGSTSAVRSSSGTLAGSGGPRAAGPRGPGGPAPSSSSPSLAAGAGGDVGPNAPGSATTPGRTPSPLRNPELIFTQNARSSSLPTLARSSLLLLAEQAPLELLQIITDFFSPQASMGEMACAIKLILYLTRRCEHLPALSRALHAFAGFLVSLVIARVLDAKREHPQQLTTLAQYALLSLQATVPSVLLFSRNSRIVCPVVIVSPLAGGPPLTGGSGPGGGAAAAMGSGGAGAALPAGGANAGPGGDAPSRQERSWLAIYDLLTAARVSVFDLGIIGQECGPVCGLTISPDNHWLVAVMFPSTYSSRRVHLQPGADAAAAAAGDPRSAASLADMTPIPLEGAFRVWPLSQQAIGPLSVMANRGSAQPNIGTPLPPVPTVSGSTGGSSSGSSSGSMTAVPAIKTGRMPWRFEQDLIHYALRNIRFEWQASAPTGSQAYPRMRSLFGRLMVHFAPRGVDGPPPFEIVCDSFLHN</sequence>
<feature type="compositionally biased region" description="Low complexity" evidence="4">
    <location>
        <begin position="1308"/>
        <end position="1322"/>
    </location>
</feature>
<keyword evidence="2" id="KW-0677">Repeat</keyword>
<evidence type="ECO:0000256" key="1">
    <source>
        <dbReference type="ARBA" id="ARBA00022574"/>
    </source>
</evidence>
<evidence type="ECO:0000256" key="4">
    <source>
        <dbReference type="SAM" id="MobiDB-lite"/>
    </source>
</evidence>
<feature type="compositionally biased region" description="Pro residues" evidence="4">
    <location>
        <begin position="1838"/>
        <end position="1852"/>
    </location>
</feature>
<feature type="compositionally biased region" description="Low complexity" evidence="4">
    <location>
        <begin position="1260"/>
        <end position="1279"/>
    </location>
</feature>
<dbReference type="OrthoDB" id="338622at2759"/>
<dbReference type="PANTHER" id="PTHR44099:SF4">
    <property type="entry name" value="RABCONNECTIN-3B, ISOFORM A"/>
    <property type="match status" value="1"/>
</dbReference>
<feature type="region of interest" description="Disordered" evidence="4">
    <location>
        <begin position="1939"/>
        <end position="2007"/>
    </location>
</feature>
<feature type="region of interest" description="Disordered" evidence="4">
    <location>
        <begin position="1823"/>
        <end position="1867"/>
    </location>
</feature>
<feature type="compositionally biased region" description="Low complexity" evidence="4">
    <location>
        <begin position="411"/>
        <end position="423"/>
    </location>
</feature>
<dbReference type="InterPro" id="IPR049916">
    <property type="entry name" value="WDR72-like"/>
</dbReference>
<keyword evidence="6" id="KW-1185">Reference proteome</keyword>
<dbReference type="InterPro" id="IPR036322">
    <property type="entry name" value="WD40_repeat_dom_sf"/>
</dbReference>
<dbReference type="InterPro" id="IPR019775">
    <property type="entry name" value="WD40_repeat_CS"/>
</dbReference>
<feature type="region of interest" description="Disordered" evidence="4">
    <location>
        <begin position="1259"/>
        <end position="1289"/>
    </location>
</feature>
<organism evidence="5">
    <name type="scientific">Fonticula alba</name>
    <name type="common">Slime mold</name>
    <dbReference type="NCBI Taxonomy" id="691883"/>
    <lineage>
        <taxon>Eukaryota</taxon>
        <taxon>Rotosphaerida</taxon>
        <taxon>Fonticulaceae</taxon>
        <taxon>Fonticula</taxon>
    </lineage>
</organism>
<dbReference type="PROSITE" id="PS00678">
    <property type="entry name" value="WD_REPEATS_1"/>
    <property type="match status" value="1"/>
</dbReference>
<feature type="compositionally biased region" description="Gly residues" evidence="4">
    <location>
        <begin position="2172"/>
        <end position="2186"/>
    </location>
</feature>
<dbReference type="PROSITE" id="PS50082">
    <property type="entry name" value="WD_REPEATS_2"/>
    <property type="match status" value="1"/>
</dbReference>
<evidence type="ECO:0000313" key="5">
    <source>
        <dbReference type="EMBL" id="KCV67365.1"/>
    </source>
</evidence>
<keyword evidence="1 3" id="KW-0853">WD repeat</keyword>
<dbReference type="Proteomes" id="UP000030693">
    <property type="component" value="Unassembled WGS sequence"/>
</dbReference>
<feature type="region of interest" description="Disordered" evidence="4">
    <location>
        <begin position="52"/>
        <end position="89"/>
    </location>
</feature>
<dbReference type="Pfam" id="PF00400">
    <property type="entry name" value="WD40"/>
    <property type="match status" value="1"/>
</dbReference>
<feature type="region of interest" description="Disordered" evidence="4">
    <location>
        <begin position="1494"/>
        <end position="1534"/>
    </location>
</feature>
<feature type="compositionally biased region" description="Low complexity" evidence="4">
    <location>
        <begin position="1994"/>
        <end position="2007"/>
    </location>
</feature>
<reference evidence="5" key="1">
    <citation type="submission" date="2013-04" db="EMBL/GenBank/DDBJ databases">
        <title>The Genome Sequence of Fonticula alba ATCC 38817.</title>
        <authorList>
            <consortium name="The Broad Institute Genomics Platform"/>
            <person name="Russ C."/>
            <person name="Cuomo C."/>
            <person name="Burger G."/>
            <person name="Gray M.W."/>
            <person name="Holland P.W.H."/>
            <person name="King N."/>
            <person name="Lang F.B.F."/>
            <person name="Roger A.J."/>
            <person name="Ruiz-Trillo I."/>
            <person name="Brown M."/>
            <person name="Walker B."/>
            <person name="Young S."/>
            <person name="Zeng Q."/>
            <person name="Gargeya S."/>
            <person name="Fitzgerald M."/>
            <person name="Haas B."/>
            <person name="Abouelleil A."/>
            <person name="Allen A.W."/>
            <person name="Alvarado L."/>
            <person name="Arachchi H.M."/>
            <person name="Berlin A.M."/>
            <person name="Chapman S.B."/>
            <person name="Gainer-Dewar J."/>
            <person name="Goldberg J."/>
            <person name="Griggs A."/>
            <person name="Gujja S."/>
            <person name="Hansen M."/>
            <person name="Howarth C."/>
            <person name="Imamovic A."/>
            <person name="Ireland A."/>
            <person name="Larimer J."/>
            <person name="McCowan C."/>
            <person name="Murphy C."/>
            <person name="Pearson M."/>
            <person name="Poon T.W."/>
            <person name="Priest M."/>
            <person name="Roberts A."/>
            <person name="Saif S."/>
            <person name="Shea T."/>
            <person name="Sisk P."/>
            <person name="Sykes S."/>
            <person name="Wortman J."/>
            <person name="Nusbaum C."/>
            <person name="Birren B."/>
        </authorList>
    </citation>
    <scope>NUCLEOTIDE SEQUENCE [LARGE SCALE GENOMIC DNA]</scope>
    <source>
        <strain evidence="5">ATCC 38817</strain>
    </source>
</reference>
<evidence type="ECO:0000313" key="6">
    <source>
        <dbReference type="Proteomes" id="UP000030693"/>
    </source>
</evidence>
<dbReference type="STRING" id="691883.A0A058YZE8"/>
<feature type="region of interest" description="Disordered" evidence="4">
    <location>
        <begin position="1078"/>
        <end position="1107"/>
    </location>
</feature>
<dbReference type="RefSeq" id="XP_009498238.1">
    <property type="nucleotide sequence ID" value="XM_009499963.1"/>
</dbReference>
<feature type="region of interest" description="Disordered" evidence="4">
    <location>
        <begin position="1401"/>
        <end position="1439"/>
    </location>
</feature>
<feature type="compositionally biased region" description="Polar residues" evidence="4">
    <location>
        <begin position="2160"/>
        <end position="2170"/>
    </location>
</feature>
<feature type="region of interest" description="Disordered" evidence="4">
    <location>
        <begin position="2157"/>
        <end position="2225"/>
    </location>
</feature>
<dbReference type="Gene3D" id="2.130.10.10">
    <property type="entry name" value="YVTN repeat-like/Quinoprotein amine dehydrogenase"/>
    <property type="match status" value="2"/>
</dbReference>
<evidence type="ECO:0000256" key="3">
    <source>
        <dbReference type="PROSITE-ProRule" id="PRU00221"/>
    </source>
</evidence>
<dbReference type="eggNOG" id="KOG4155">
    <property type="taxonomic scope" value="Eukaryota"/>
</dbReference>
<dbReference type="InterPro" id="IPR015943">
    <property type="entry name" value="WD40/YVTN_repeat-like_dom_sf"/>
</dbReference>
<dbReference type="GO" id="GO:0005737">
    <property type="term" value="C:cytoplasm"/>
    <property type="evidence" value="ECO:0007669"/>
    <property type="project" value="TreeGrafter"/>
</dbReference>
<dbReference type="SMART" id="SM00320">
    <property type="entry name" value="WD40"/>
    <property type="match status" value="4"/>
</dbReference>
<proteinExistence type="predicted"/>
<feature type="compositionally biased region" description="Low complexity" evidence="4">
    <location>
        <begin position="1823"/>
        <end position="1832"/>
    </location>
</feature>
<feature type="compositionally biased region" description="Gly residues" evidence="4">
    <location>
        <begin position="1947"/>
        <end position="1993"/>
    </location>
</feature>
<feature type="region of interest" description="Disordered" evidence="4">
    <location>
        <begin position="1308"/>
        <end position="1351"/>
    </location>
</feature>
<feature type="compositionally biased region" description="Low complexity" evidence="4">
    <location>
        <begin position="1336"/>
        <end position="1351"/>
    </location>
</feature>
<dbReference type="InterPro" id="IPR001680">
    <property type="entry name" value="WD40_rpt"/>
</dbReference>
<name>A0A058YZE8_FONAL</name>
<evidence type="ECO:0000256" key="2">
    <source>
        <dbReference type="ARBA" id="ARBA00022737"/>
    </source>
</evidence>
<feature type="compositionally biased region" description="Polar residues" evidence="4">
    <location>
        <begin position="139"/>
        <end position="160"/>
    </location>
</feature>
<feature type="compositionally biased region" description="Polar residues" evidence="4">
    <location>
        <begin position="1078"/>
        <end position="1094"/>
    </location>
</feature>
<feature type="region of interest" description="Disordered" evidence="4">
    <location>
        <begin position="411"/>
        <end position="438"/>
    </location>
</feature>